<keyword evidence="2" id="KW-1185">Reference proteome</keyword>
<gene>
    <name evidence="1" type="ORF">PSON_ATCC_30995.1.T0570002</name>
</gene>
<evidence type="ECO:0000313" key="1">
    <source>
        <dbReference type="EMBL" id="CAD8090943.1"/>
    </source>
</evidence>
<proteinExistence type="predicted"/>
<protein>
    <submittedName>
        <fullName evidence="1">Uncharacterized protein</fullName>
    </submittedName>
</protein>
<dbReference type="AlphaFoldDB" id="A0A8S1NMY2"/>
<reference evidence="1" key="1">
    <citation type="submission" date="2021-01" db="EMBL/GenBank/DDBJ databases">
        <authorList>
            <consortium name="Genoscope - CEA"/>
            <person name="William W."/>
        </authorList>
    </citation>
    <scope>NUCLEOTIDE SEQUENCE</scope>
</reference>
<dbReference type="Proteomes" id="UP000692954">
    <property type="component" value="Unassembled WGS sequence"/>
</dbReference>
<comment type="caution">
    <text evidence="1">The sequence shown here is derived from an EMBL/GenBank/DDBJ whole genome shotgun (WGS) entry which is preliminary data.</text>
</comment>
<name>A0A8S1NMY2_9CILI</name>
<evidence type="ECO:0000313" key="2">
    <source>
        <dbReference type="Proteomes" id="UP000692954"/>
    </source>
</evidence>
<sequence>MIPQSDYGMFKQDNQFNHLIKNTKIQWPNSSVIFFNIIQFYSKLIQIFQFLQYVNNLIYQQMVLQFYKDNLSLHQEKIQEYYLNKEEAVFQKATNQFNK</sequence>
<accession>A0A8S1NMY2</accession>
<dbReference type="EMBL" id="CAJJDN010000057">
    <property type="protein sequence ID" value="CAD8090943.1"/>
    <property type="molecule type" value="Genomic_DNA"/>
</dbReference>
<organism evidence="1 2">
    <name type="scientific">Paramecium sonneborni</name>
    <dbReference type="NCBI Taxonomy" id="65129"/>
    <lineage>
        <taxon>Eukaryota</taxon>
        <taxon>Sar</taxon>
        <taxon>Alveolata</taxon>
        <taxon>Ciliophora</taxon>
        <taxon>Intramacronucleata</taxon>
        <taxon>Oligohymenophorea</taxon>
        <taxon>Peniculida</taxon>
        <taxon>Parameciidae</taxon>
        <taxon>Paramecium</taxon>
    </lineage>
</organism>